<dbReference type="SUPFAM" id="SSF141072">
    <property type="entry name" value="CalX-like"/>
    <property type="match status" value="2"/>
</dbReference>
<accession>A0A6S6U9C0</accession>
<dbReference type="EMBL" id="CACVAV010000397">
    <property type="protein sequence ID" value="CAA6825343.1"/>
    <property type="molecule type" value="Genomic_DNA"/>
</dbReference>
<proteinExistence type="predicted"/>
<dbReference type="InterPro" id="IPR038081">
    <property type="entry name" value="CalX-like_sf"/>
</dbReference>
<name>A0A6S6U9C0_9GAMM</name>
<dbReference type="AlphaFoldDB" id="A0A6S6U9C0"/>
<organism evidence="5">
    <name type="scientific">uncultured Thiotrichaceae bacterium</name>
    <dbReference type="NCBI Taxonomy" id="298394"/>
    <lineage>
        <taxon>Bacteria</taxon>
        <taxon>Pseudomonadati</taxon>
        <taxon>Pseudomonadota</taxon>
        <taxon>Gammaproteobacteria</taxon>
        <taxon>Thiotrichales</taxon>
        <taxon>Thiotrichaceae</taxon>
        <taxon>environmental samples</taxon>
    </lineage>
</organism>
<keyword evidence="1" id="KW-0732">Signal</keyword>
<evidence type="ECO:0000259" key="4">
    <source>
        <dbReference type="SMART" id="SM00237"/>
    </source>
</evidence>
<sequence length="432" mass="46361">MVSLATSSSFVAAGDTVNITAQYKVTAPETATETGLGLRIHFNSSLLTPNNISLYPNALQPYGPLTDDTEDLDNDPLTDRFFVIGWVDFDAQWPGTGLLPLPLLDIQFDINNNLSTSTTVNISASATAKNTNFQSTSLQLCRKPSVSVTTNTPLVDENGTASVTPTFTFQTDQQIPAGCNDLVINYTVTGSATSGNDFTPLSQTVTIPAGQRTTQLTVTIIDDDSVETDETLTLSLQASDDYSLATNSASTITINSEDLSSGLPEVNLSVSKLSVTEGKGGSLLLYVTRTPDNLSQPLEVIIQLDGTANTNRDLHTFPESITIPAGKTQAHAVLVVKDDAEQEADETLNISIAASANYQRGNSSNLQLTIQDDELNQNTNLPVNAGQPSTRLSHQQVQPVPGSSQWMLLLMSFLLSSFATRRLRVRKTRQAS</sequence>
<dbReference type="InterPro" id="IPR026919">
    <property type="entry name" value="ADGRV1"/>
</dbReference>
<feature type="domain" description="Calx-beta" evidence="4">
    <location>
        <begin position="150"/>
        <end position="237"/>
    </location>
</feature>
<dbReference type="PANTHER" id="PTHR46682">
    <property type="entry name" value="ADHESION G-PROTEIN COUPLED RECEPTOR V1"/>
    <property type="match status" value="1"/>
</dbReference>
<keyword evidence="2" id="KW-0677">Repeat</keyword>
<reference evidence="5" key="1">
    <citation type="submission" date="2020-01" db="EMBL/GenBank/DDBJ databases">
        <authorList>
            <person name="Meier V. D."/>
            <person name="Meier V D."/>
        </authorList>
    </citation>
    <scope>NUCLEOTIDE SEQUENCE</scope>
    <source>
        <strain evidence="5">HLG_WM_MAG_08</strain>
    </source>
</reference>
<dbReference type="GO" id="GO:0016020">
    <property type="term" value="C:membrane"/>
    <property type="evidence" value="ECO:0007669"/>
    <property type="project" value="InterPro"/>
</dbReference>
<evidence type="ECO:0000256" key="2">
    <source>
        <dbReference type="ARBA" id="ARBA00022737"/>
    </source>
</evidence>
<evidence type="ECO:0000256" key="3">
    <source>
        <dbReference type="ARBA" id="ARBA00022837"/>
    </source>
</evidence>
<dbReference type="Pfam" id="PF03160">
    <property type="entry name" value="Calx-beta"/>
    <property type="match status" value="2"/>
</dbReference>
<dbReference type="SMART" id="SM00237">
    <property type="entry name" value="Calx_beta"/>
    <property type="match status" value="1"/>
</dbReference>
<dbReference type="PANTHER" id="PTHR46682:SF1">
    <property type="entry name" value="ADHESION G-PROTEIN COUPLED RECEPTOR V1"/>
    <property type="match status" value="1"/>
</dbReference>
<dbReference type="GO" id="GO:0005737">
    <property type="term" value="C:cytoplasm"/>
    <property type="evidence" value="ECO:0007669"/>
    <property type="project" value="TreeGrafter"/>
</dbReference>
<protein>
    <submittedName>
        <fullName evidence="5">Calx-beta domain-containing protein</fullName>
    </submittedName>
</protein>
<dbReference type="GO" id="GO:0071277">
    <property type="term" value="P:cellular response to calcium ion"/>
    <property type="evidence" value="ECO:0007669"/>
    <property type="project" value="TreeGrafter"/>
</dbReference>
<dbReference type="GO" id="GO:0004930">
    <property type="term" value="F:G protein-coupled receptor activity"/>
    <property type="evidence" value="ECO:0007669"/>
    <property type="project" value="InterPro"/>
</dbReference>
<dbReference type="GO" id="GO:0010855">
    <property type="term" value="F:adenylate cyclase inhibitor activity"/>
    <property type="evidence" value="ECO:0007669"/>
    <property type="project" value="TreeGrafter"/>
</dbReference>
<evidence type="ECO:0000313" key="5">
    <source>
        <dbReference type="EMBL" id="CAA6825343.1"/>
    </source>
</evidence>
<gene>
    <name evidence="5" type="ORF">HELGO_WM25136</name>
</gene>
<dbReference type="Gene3D" id="2.60.40.2030">
    <property type="match status" value="2"/>
</dbReference>
<dbReference type="GO" id="GO:0001965">
    <property type="term" value="F:G-protein alpha-subunit binding"/>
    <property type="evidence" value="ECO:0007669"/>
    <property type="project" value="TreeGrafter"/>
</dbReference>
<keyword evidence="3" id="KW-0106">Calcium</keyword>
<evidence type="ECO:0000256" key="1">
    <source>
        <dbReference type="ARBA" id="ARBA00022729"/>
    </source>
</evidence>
<dbReference type="InterPro" id="IPR003644">
    <property type="entry name" value="Calx_beta"/>
</dbReference>